<feature type="domain" description="Helix-turn-helix type 11" evidence="3">
    <location>
        <begin position="6"/>
        <end position="58"/>
    </location>
</feature>
<dbReference type="PANTHER" id="PTHR40068">
    <property type="entry name" value="TRANSCRIPTION REPRESSOR NIAR-RELATED"/>
    <property type="match status" value="1"/>
</dbReference>
<dbReference type="RefSeq" id="WP_035022946.1">
    <property type="nucleotide sequence ID" value="NZ_CP084916.1"/>
</dbReference>
<accession>A0A1H0Y181</accession>
<dbReference type="PANTHER" id="PTHR40068:SF1">
    <property type="entry name" value="TRANSCRIPTION REPRESSOR NIAR-RELATED"/>
    <property type="match status" value="1"/>
</dbReference>
<protein>
    <recommendedName>
        <fullName evidence="6">Transcriptional regulator</fullName>
    </recommendedName>
</protein>
<evidence type="ECO:0000256" key="1">
    <source>
        <dbReference type="PIRSR" id="PIRSR037847-1"/>
    </source>
</evidence>
<dbReference type="Gene3D" id="1.10.10.10">
    <property type="entry name" value="Winged helix-like DNA-binding domain superfamily/Winged helix DNA-binding domain"/>
    <property type="match status" value="1"/>
</dbReference>
<dbReference type="InterPro" id="IPR004173">
    <property type="entry name" value="3H_domain"/>
</dbReference>
<keyword evidence="1" id="KW-0533">Nickel</keyword>
<reference evidence="5" key="1">
    <citation type="submission" date="2016-10" db="EMBL/GenBank/DDBJ databases">
        <authorList>
            <person name="Varghese N."/>
            <person name="Submissions S."/>
        </authorList>
    </citation>
    <scope>NUCLEOTIDE SEQUENCE [LARGE SCALE GENOMIC DNA]</scope>
    <source>
        <strain evidence="5">MPL-11</strain>
    </source>
</reference>
<dbReference type="PIRSF" id="PIRSF037847">
    <property type="entry name" value="NiaR"/>
    <property type="match status" value="1"/>
</dbReference>
<evidence type="ECO:0000313" key="5">
    <source>
        <dbReference type="Proteomes" id="UP000199481"/>
    </source>
</evidence>
<evidence type="ECO:0000313" key="4">
    <source>
        <dbReference type="EMBL" id="SDQ08908.1"/>
    </source>
</evidence>
<dbReference type="Pfam" id="PF02829">
    <property type="entry name" value="3H"/>
    <property type="match status" value="1"/>
</dbReference>
<organism evidence="4 5">
    <name type="scientific">Carnobacterium viridans</name>
    <dbReference type="NCBI Taxonomy" id="174587"/>
    <lineage>
        <taxon>Bacteria</taxon>
        <taxon>Bacillati</taxon>
        <taxon>Bacillota</taxon>
        <taxon>Bacilli</taxon>
        <taxon>Lactobacillales</taxon>
        <taxon>Carnobacteriaceae</taxon>
        <taxon>Carnobacterium</taxon>
    </lineage>
</organism>
<dbReference type="GO" id="GO:0046872">
    <property type="term" value="F:metal ion binding"/>
    <property type="evidence" value="ECO:0007669"/>
    <property type="project" value="UniProtKB-KW"/>
</dbReference>
<evidence type="ECO:0000259" key="3">
    <source>
        <dbReference type="Pfam" id="PF08279"/>
    </source>
</evidence>
<dbReference type="SUPFAM" id="SSF46785">
    <property type="entry name" value="Winged helix' DNA-binding domain"/>
    <property type="match status" value="1"/>
</dbReference>
<feature type="binding site" evidence="1">
    <location>
        <position position="85"/>
    </location>
    <ligand>
        <name>Ni(2+)</name>
        <dbReference type="ChEBI" id="CHEBI:49786"/>
    </ligand>
</feature>
<evidence type="ECO:0000259" key="2">
    <source>
        <dbReference type="Pfam" id="PF02829"/>
    </source>
</evidence>
<keyword evidence="5" id="KW-1185">Reference proteome</keyword>
<sequence length="172" mass="18924">MEATKRRDSIISILSQENRPISARNLAARLNVSRQIIVGDVALLRASGVDVIATPKGYVLESASMTNKYLGQLASSHNAAETKTELYAVVDNGGEVVDVIVEHPIYGELKGRLMISSRYDADQFMEAIENKQANLLSELTGGVHLHTIACPDKKTFDRIKKELNILGLLYKN</sequence>
<dbReference type="AlphaFoldDB" id="A0A1H0Y181"/>
<keyword evidence="1" id="KW-0479">Metal-binding</keyword>
<dbReference type="InterPro" id="IPR013196">
    <property type="entry name" value="HTH_11"/>
</dbReference>
<dbReference type="InterPro" id="IPR035922">
    <property type="entry name" value="3H_dom_sf"/>
</dbReference>
<dbReference type="OrthoDB" id="9792661at2"/>
<dbReference type="Proteomes" id="UP000199481">
    <property type="component" value="Unassembled WGS sequence"/>
</dbReference>
<name>A0A1H0Y181_9LACT</name>
<feature type="binding site" evidence="1">
    <location>
        <position position="146"/>
    </location>
    <ligand>
        <name>Ni(2+)</name>
        <dbReference type="ChEBI" id="CHEBI:49786"/>
    </ligand>
</feature>
<gene>
    <name evidence="4" type="ORF">SAMN04487752_0634</name>
</gene>
<dbReference type="EMBL" id="FNJW01000008">
    <property type="protein sequence ID" value="SDQ08908.1"/>
    <property type="molecule type" value="Genomic_DNA"/>
</dbReference>
<proteinExistence type="predicted"/>
<feature type="binding site" evidence="1">
    <location>
        <position position="77"/>
    </location>
    <ligand>
        <name>Ni(2+)</name>
        <dbReference type="ChEBI" id="CHEBI:49786"/>
    </ligand>
</feature>
<dbReference type="Pfam" id="PF08279">
    <property type="entry name" value="HTH_11"/>
    <property type="match status" value="1"/>
</dbReference>
<dbReference type="InterPro" id="IPR036388">
    <property type="entry name" value="WH-like_DNA-bd_sf"/>
</dbReference>
<dbReference type="SUPFAM" id="SSF75500">
    <property type="entry name" value="Putative transcriptional regulator TM1602, C-terminal domain"/>
    <property type="match status" value="1"/>
</dbReference>
<dbReference type="Gene3D" id="3.30.1340.20">
    <property type="entry name" value="3H domain"/>
    <property type="match status" value="1"/>
</dbReference>
<evidence type="ECO:0008006" key="6">
    <source>
        <dbReference type="Google" id="ProtNLM"/>
    </source>
</evidence>
<dbReference type="InterPro" id="IPR036390">
    <property type="entry name" value="WH_DNA-bd_sf"/>
</dbReference>
<dbReference type="InterPro" id="IPR026043">
    <property type="entry name" value="NadR"/>
</dbReference>
<feature type="binding site" evidence="1">
    <location>
        <position position="144"/>
    </location>
    <ligand>
        <name>Ni(2+)</name>
        <dbReference type="ChEBI" id="CHEBI:49786"/>
    </ligand>
</feature>
<feature type="domain" description="3H" evidence="2">
    <location>
        <begin position="74"/>
        <end position="169"/>
    </location>
</feature>